<evidence type="ECO:0000313" key="4">
    <source>
        <dbReference type="Proteomes" id="UP000239366"/>
    </source>
</evidence>
<comment type="caution">
    <text evidence="3">The sequence shown here is derived from an EMBL/GenBank/DDBJ whole genome shotgun (WGS) entry which is preliminary data.</text>
</comment>
<reference evidence="4" key="1">
    <citation type="submission" date="2016-11" db="EMBL/GenBank/DDBJ databases">
        <title>Trade-off between light-utilization and light-protection in marine flavobacteria.</title>
        <authorList>
            <person name="Kumagai Y."/>
            <person name="Yoshizawa S."/>
            <person name="Kogure K."/>
        </authorList>
    </citation>
    <scope>NUCLEOTIDE SEQUENCE [LARGE SCALE GENOMIC DNA]</scope>
    <source>
        <strain evidence="4">SG-18</strain>
    </source>
</reference>
<dbReference type="EMBL" id="MQVX01000001">
    <property type="protein sequence ID" value="PQJ15277.1"/>
    <property type="molecule type" value="Genomic_DNA"/>
</dbReference>
<dbReference type="AlphaFoldDB" id="A0A2S7T6X7"/>
<dbReference type="Proteomes" id="UP000239366">
    <property type="component" value="Unassembled WGS sequence"/>
</dbReference>
<feature type="domain" description="Cadherin-like" evidence="2">
    <location>
        <begin position="3"/>
        <end position="61"/>
    </location>
</feature>
<evidence type="ECO:0000259" key="2">
    <source>
        <dbReference type="Pfam" id="PF17892"/>
    </source>
</evidence>
<feature type="compositionally biased region" description="Polar residues" evidence="1">
    <location>
        <begin position="1"/>
        <end position="13"/>
    </location>
</feature>
<evidence type="ECO:0000313" key="3">
    <source>
        <dbReference type="EMBL" id="PQJ15277.1"/>
    </source>
</evidence>
<name>A0A2S7T6X7_9FLAO</name>
<keyword evidence="4" id="KW-1185">Reference proteome</keyword>
<proteinExistence type="predicted"/>
<evidence type="ECO:0000256" key="1">
    <source>
        <dbReference type="SAM" id="MobiDB-lite"/>
    </source>
</evidence>
<gene>
    <name evidence="3" type="ORF">BST99_05610</name>
</gene>
<accession>A0A2S7T6X7</accession>
<dbReference type="Pfam" id="PF17892">
    <property type="entry name" value="Cadherin_5"/>
    <property type="match status" value="1"/>
</dbReference>
<dbReference type="InterPro" id="IPR041690">
    <property type="entry name" value="Cadherin_5"/>
</dbReference>
<sequence>MNTVAGQSLLNNDSDPEGTSLLVRPRPFTAASSGTLNLNTDGTFSFTPVFGSLANVSFAYLACEDTDSPELVSQFDFDTNPLTQATVGPDASSINPNTEQAGCGIRTTTSGGSVGLDIEVPNTGNIFNFTGFRTEFTYRDQEGQADIVSGGNFRIYHITANAVGIQLNLINGDTGAALTITQNLGNFAAGDSDYTIEYDEINGDLIYTVNGSTQTFSDVAPDFSFIDSSLASGITIGERMDGARKANPSLCAIAIYDTSNQCDSATVALNIMSSVITNKRITFRVNPL</sequence>
<organism evidence="3 4">
    <name type="scientific">Aureicoccus marinus</name>
    <dbReference type="NCBI Taxonomy" id="754435"/>
    <lineage>
        <taxon>Bacteria</taxon>
        <taxon>Pseudomonadati</taxon>
        <taxon>Bacteroidota</taxon>
        <taxon>Flavobacteriia</taxon>
        <taxon>Flavobacteriales</taxon>
        <taxon>Flavobacteriaceae</taxon>
        <taxon>Aureicoccus</taxon>
    </lineage>
</organism>
<protein>
    <recommendedName>
        <fullName evidence="2">Cadherin-like domain-containing protein</fullName>
    </recommendedName>
</protein>
<feature type="region of interest" description="Disordered" evidence="1">
    <location>
        <begin position="1"/>
        <end position="20"/>
    </location>
</feature>